<evidence type="ECO:0000256" key="1">
    <source>
        <dbReference type="SAM" id="Phobius"/>
    </source>
</evidence>
<dbReference type="InterPro" id="IPR031982">
    <property type="entry name" value="PilE-like"/>
</dbReference>
<keyword evidence="1" id="KW-1133">Transmembrane helix</keyword>
<feature type="transmembrane region" description="Helical" evidence="1">
    <location>
        <begin position="12"/>
        <end position="33"/>
    </location>
</feature>
<dbReference type="Pfam" id="PF07963">
    <property type="entry name" value="N_methyl"/>
    <property type="match status" value="1"/>
</dbReference>
<evidence type="ECO:0000313" key="2">
    <source>
        <dbReference type="EMBL" id="MBB4246743.1"/>
    </source>
</evidence>
<dbReference type="InterPro" id="IPR045584">
    <property type="entry name" value="Pilin-like"/>
</dbReference>
<sequence>MLRKPREARAAGFTLVELVVTIALLGIIMAIAVPQFNEYIRASKRADATGVLTEAGQFMERNFSNTGSYLSDSAGNNIALPAGLAVAPRSASAGEAYYNISFVATPTDSAFTLQAVPVNSMSGDSCGTFTLTNTGVRAVSGSRPLGECWKS</sequence>
<dbReference type="InterPro" id="IPR012902">
    <property type="entry name" value="N_methyl_site"/>
</dbReference>
<name>A0A840G2V8_RHOTE</name>
<dbReference type="NCBIfam" id="TIGR02532">
    <property type="entry name" value="IV_pilin_GFxxxE"/>
    <property type="match status" value="1"/>
</dbReference>
<organism evidence="2 3">
    <name type="scientific">Rhodocyclus tenuis</name>
    <name type="common">Rhodospirillum tenue</name>
    <dbReference type="NCBI Taxonomy" id="1066"/>
    <lineage>
        <taxon>Bacteria</taxon>
        <taxon>Pseudomonadati</taxon>
        <taxon>Pseudomonadota</taxon>
        <taxon>Betaproteobacteria</taxon>
        <taxon>Rhodocyclales</taxon>
        <taxon>Rhodocyclaceae</taxon>
        <taxon>Rhodocyclus</taxon>
    </lineage>
</organism>
<dbReference type="Proteomes" id="UP000587070">
    <property type="component" value="Unassembled WGS sequence"/>
</dbReference>
<keyword evidence="3" id="KW-1185">Reference proteome</keyword>
<reference evidence="2 3" key="1">
    <citation type="submission" date="2020-08" db="EMBL/GenBank/DDBJ databases">
        <title>Genome sequencing of Purple Non-Sulfur Bacteria from various extreme environments.</title>
        <authorList>
            <person name="Mayer M."/>
        </authorList>
    </citation>
    <scope>NUCLEOTIDE SEQUENCE [LARGE SCALE GENOMIC DNA]</scope>
    <source>
        <strain evidence="2 3">2761</strain>
    </source>
</reference>
<dbReference type="EMBL" id="JACIGE010000003">
    <property type="protein sequence ID" value="MBB4246743.1"/>
    <property type="molecule type" value="Genomic_DNA"/>
</dbReference>
<gene>
    <name evidence="2" type="ORF">GGD90_001106</name>
</gene>
<dbReference type="Gene3D" id="3.30.700.10">
    <property type="entry name" value="Glycoprotein, Type 4 Pilin"/>
    <property type="match status" value="1"/>
</dbReference>
<dbReference type="PROSITE" id="PS00409">
    <property type="entry name" value="PROKAR_NTER_METHYL"/>
    <property type="match status" value="1"/>
</dbReference>
<keyword evidence="1" id="KW-0472">Membrane</keyword>
<dbReference type="RefSeq" id="WP_184414957.1">
    <property type="nucleotide sequence ID" value="NZ_JACIGE010000003.1"/>
</dbReference>
<dbReference type="GO" id="GO:0043683">
    <property type="term" value="P:type IV pilus assembly"/>
    <property type="evidence" value="ECO:0007669"/>
    <property type="project" value="InterPro"/>
</dbReference>
<keyword evidence="1" id="KW-0812">Transmembrane</keyword>
<dbReference type="AlphaFoldDB" id="A0A840G2V8"/>
<proteinExistence type="predicted"/>
<dbReference type="SUPFAM" id="SSF54523">
    <property type="entry name" value="Pili subunits"/>
    <property type="match status" value="1"/>
</dbReference>
<comment type="caution">
    <text evidence="2">The sequence shown here is derived from an EMBL/GenBank/DDBJ whole genome shotgun (WGS) entry which is preliminary data.</text>
</comment>
<evidence type="ECO:0000313" key="3">
    <source>
        <dbReference type="Proteomes" id="UP000587070"/>
    </source>
</evidence>
<dbReference type="Pfam" id="PF16732">
    <property type="entry name" value="ComP_DUS"/>
    <property type="match status" value="1"/>
</dbReference>
<protein>
    <submittedName>
        <fullName evidence="2">Type IV pilus assembly protein PilE</fullName>
    </submittedName>
</protein>
<accession>A0A840G2V8</accession>